<dbReference type="Proteomes" id="UP000253741">
    <property type="component" value="Unassembled WGS sequence"/>
</dbReference>
<feature type="transmembrane region" description="Helical" evidence="1">
    <location>
        <begin position="148"/>
        <end position="168"/>
    </location>
</feature>
<evidence type="ECO:0000256" key="1">
    <source>
        <dbReference type="SAM" id="Phobius"/>
    </source>
</evidence>
<name>A0A370B632_9ACTN</name>
<feature type="transmembrane region" description="Helical" evidence="1">
    <location>
        <begin position="58"/>
        <end position="84"/>
    </location>
</feature>
<reference evidence="2 3" key="1">
    <citation type="submission" date="2018-07" db="EMBL/GenBank/DDBJ databases">
        <title>Streptomyces species from bats.</title>
        <authorList>
            <person name="Dunlap C."/>
        </authorList>
    </citation>
    <scope>NUCLEOTIDE SEQUENCE [LARGE SCALE GENOMIC DNA]</scope>
    <source>
        <strain evidence="2 3">AC230</strain>
    </source>
</reference>
<dbReference type="InterPro" id="IPR017850">
    <property type="entry name" value="Alkaline_phosphatase_core_sf"/>
</dbReference>
<keyword evidence="1" id="KW-0472">Membrane</keyword>
<accession>A0A370B632</accession>
<organism evidence="2 3">
    <name type="scientific">Streptomyces corynorhini</name>
    <dbReference type="NCBI Taxonomy" id="2282652"/>
    <lineage>
        <taxon>Bacteria</taxon>
        <taxon>Bacillati</taxon>
        <taxon>Actinomycetota</taxon>
        <taxon>Actinomycetes</taxon>
        <taxon>Kitasatosporales</taxon>
        <taxon>Streptomycetaceae</taxon>
        <taxon>Streptomyces</taxon>
    </lineage>
</organism>
<dbReference type="AlphaFoldDB" id="A0A370B632"/>
<comment type="caution">
    <text evidence="2">The sequence shown here is derived from an EMBL/GenBank/DDBJ whole genome shotgun (WGS) entry which is preliminary data.</text>
</comment>
<keyword evidence="3" id="KW-1185">Reference proteome</keyword>
<dbReference type="EMBL" id="QQNA01000109">
    <property type="protein sequence ID" value="RDG37297.1"/>
    <property type="molecule type" value="Genomic_DNA"/>
</dbReference>
<sequence>MRVLAYTGTALAAVLVVCALLLPNQVTALTPGAFTRIPVEAIFGVALLLVLPPTPRRVAAVAAGVLLGLLTILNFLDMGFYWVLDRPFDPVLDWILFDDAESFLNDSIGRAGAIGAVIGVVLLVALLLVLITLAVVRLGRLADRHRTVAAPATLVAGTVWVACAAIGAQVADLPLAASGAADLVRSSTEQVTAGIKDKRTFAKEARIDAFRDTPPDQLLTGLRGKNVIFAFVESYGRSAVEDPGMAPEVNAMLAGNTQRLREAGFSSRSAFLTSPVAGAGSWLGHSTFLTGMWIKNQERYRTVTTSDRLTLTDAFRRTDAWRTVGIMPGVTRSWPEGKFYGLDNIYDSRQLGYQGPKFSWAPVPDQYSMAAFERLENGKKDRKPLMSEIILVSSHNPWAPIPEILDWDEIGDGSVYDSIQRSGKDPKEVWKDRENIRTEYRRSIEYSVNSLVSWVEEYGDKDTVLVFLGDHQPNATVTGSGAGRDVPISIVAHDPDVMDRIADWHWQDGLTPGPDAPVWRMDRFRDRFLTAYGPTGGAR</sequence>
<gene>
    <name evidence="2" type="ORF">DVH02_15300</name>
</gene>
<protein>
    <submittedName>
        <fullName evidence="2">Sulfatase</fullName>
    </submittedName>
</protein>
<keyword evidence="1" id="KW-1133">Transmembrane helix</keyword>
<dbReference type="OrthoDB" id="1376015at2"/>
<proteinExistence type="predicted"/>
<evidence type="ECO:0000313" key="2">
    <source>
        <dbReference type="EMBL" id="RDG37297.1"/>
    </source>
</evidence>
<keyword evidence="1" id="KW-0812">Transmembrane</keyword>
<feature type="transmembrane region" description="Helical" evidence="1">
    <location>
        <begin position="33"/>
        <end position="51"/>
    </location>
</feature>
<evidence type="ECO:0000313" key="3">
    <source>
        <dbReference type="Proteomes" id="UP000253741"/>
    </source>
</evidence>
<dbReference type="SUPFAM" id="SSF53649">
    <property type="entry name" value="Alkaline phosphatase-like"/>
    <property type="match status" value="1"/>
</dbReference>
<feature type="transmembrane region" description="Helical" evidence="1">
    <location>
        <begin position="113"/>
        <end position="136"/>
    </location>
</feature>
<dbReference type="Gene3D" id="3.40.720.10">
    <property type="entry name" value="Alkaline Phosphatase, subunit A"/>
    <property type="match status" value="1"/>
</dbReference>